<reference evidence="1" key="1">
    <citation type="submission" date="2020-10" db="EMBL/GenBank/DDBJ databases">
        <authorList>
            <person name="Gilroy R."/>
        </authorList>
    </citation>
    <scope>NUCLEOTIDE SEQUENCE</scope>
    <source>
        <strain evidence="1">CHK199-13235</strain>
    </source>
</reference>
<comment type="caution">
    <text evidence="1">The sequence shown here is derived from an EMBL/GenBank/DDBJ whole genome shotgun (WGS) entry which is preliminary data.</text>
</comment>
<evidence type="ECO:0000313" key="1">
    <source>
        <dbReference type="EMBL" id="HIS76562.1"/>
    </source>
</evidence>
<dbReference type="EMBL" id="DVJP01000047">
    <property type="protein sequence ID" value="HIS76562.1"/>
    <property type="molecule type" value="Genomic_DNA"/>
</dbReference>
<sequence length="82" mass="9683">MTQQHTTLTLRLRCLWTACLLEHHWKKLGRLQKQTSGLELGSIKDLHCLERKIGREMALIHYFTQVYQLYIKGADHPERLAI</sequence>
<protein>
    <submittedName>
        <fullName evidence="1">Uncharacterized protein</fullName>
    </submittedName>
</protein>
<proteinExistence type="predicted"/>
<accession>A0A9D1FMT7</accession>
<organism evidence="1 2">
    <name type="scientific">Candidatus Merdivicinus excrementipullorum</name>
    <dbReference type="NCBI Taxonomy" id="2840867"/>
    <lineage>
        <taxon>Bacteria</taxon>
        <taxon>Bacillati</taxon>
        <taxon>Bacillota</taxon>
        <taxon>Clostridia</taxon>
        <taxon>Eubacteriales</taxon>
        <taxon>Oscillospiraceae</taxon>
        <taxon>Oscillospiraceae incertae sedis</taxon>
        <taxon>Candidatus Merdivicinus</taxon>
    </lineage>
</organism>
<dbReference type="AlphaFoldDB" id="A0A9D1FMT7"/>
<name>A0A9D1FMT7_9FIRM</name>
<dbReference type="Proteomes" id="UP000824002">
    <property type="component" value="Unassembled WGS sequence"/>
</dbReference>
<reference evidence="1" key="2">
    <citation type="journal article" date="2021" name="PeerJ">
        <title>Extensive microbial diversity within the chicken gut microbiome revealed by metagenomics and culture.</title>
        <authorList>
            <person name="Gilroy R."/>
            <person name="Ravi A."/>
            <person name="Getino M."/>
            <person name="Pursley I."/>
            <person name="Horton D.L."/>
            <person name="Alikhan N.F."/>
            <person name="Baker D."/>
            <person name="Gharbi K."/>
            <person name="Hall N."/>
            <person name="Watson M."/>
            <person name="Adriaenssens E.M."/>
            <person name="Foster-Nyarko E."/>
            <person name="Jarju S."/>
            <person name="Secka A."/>
            <person name="Antonio M."/>
            <person name="Oren A."/>
            <person name="Chaudhuri R.R."/>
            <person name="La Ragione R."/>
            <person name="Hildebrand F."/>
            <person name="Pallen M.J."/>
        </authorList>
    </citation>
    <scope>NUCLEOTIDE SEQUENCE</scope>
    <source>
        <strain evidence="1">CHK199-13235</strain>
    </source>
</reference>
<evidence type="ECO:0000313" key="2">
    <source>
        <dbReference type="Proteomes" id="UP000824002"/>
    </source>
</evidence>
<gene>
    <name evidence="1" type="ORF">IAB51_07090</name>
</gene>